<evidence type="ECO:0000313" key="1">
    <source>
        <dbReference type="EMBL" id="GBE85747.1"/>
    </source>
</evidence>
<gene>
    <name evidence="1" type="ORF">SCP_0802690</name>
</gene>
<dbReference type="InParanoid" id="A0A401GU54"/>
<dbReference type="AlphaFoldDB" id="A0A401GU54"/>
<protein>
    <submittedName>
        <fullName evidence="1">Uncharacterized protein</fullName>
    </submittedName>
</protein>
<dbReference type="GeneID" id="38782664"/>
<keyword evidence="2" id="KW-1185">Reference proteome</keyword>
<proteinExistence type="predicted"/>
<comment type="caution">
    <text evidence="1">The sequence shown here is derived from an EMBL/GenBank/DDBJ whole genome shotgun (WGS) entry which is preliminary data.</text>
</comment>
<organism evidence="1 2">
    <name type="scientific">Sparassis crispa</name>
    <dbReference type="NCBI Taxonomy" id="139825"/>
    <lineage>
        <taxon>Eukaryota</taxon>
        <taxon>Fungi</taxon>
        <taxon>Dikarya</taxon>
        <taxon>Basidiomycota</taxon>
        <taxon>Agaricomycotina</taxon>
        <taxon>Agaricomycetes</taxon>
        <taxon>Polyporales</taxon>
        <taxon>Sparassidaceae</taxon>
        <taxon>Sparassis</taxon>
    </lineage>
</organism>
<name>A0A401GU54_9APHY</name>
<reference evidence="1 2" key="1">
    <citation type="journal article" date="2018" name="Sci. Rep.">
        <title>Genome sequence of the cauliflower mushroom Sparassis crispa (Hanabiratake) and its association with beneficial usage.</title>
        <authorList>
            <person name="Kiyama R."/>
            <person name="Furutani Y."/>
            <person name="Kawaguchi K."/>
            <person name="Nakanishi T."/>
        </authorList>
    </citation>
    <scope>NUCLEOTIDE SEQUENCE [LARGE SCALE GENOMIC DNA]</scope>
</reference>
<evidence type="ECO:0000313" key="2">
    <source>
        <dbReference type="Proteomes" id="UP000287166"/>
    </source>
</evidence>
<sequence length="49" mass="5599">MSVYEIGAILIRILHRQNAQQKYNAKHICQIHKSKGNSCRDNENETSTG</sequence>
<accession>A0A401GU54</accession>
<dbReference type="Proteomes" id="UP000287166">
    <property type="component" value="Unassembled WGS sequence"/>
</dbReference>
<dbReference type="RefSeq" id="XP_027616660.1">
    <property type="nucleotide sequence ID" value="XM_027760859.1"/>
</dbReference>
<dbReference type="EMBL" id="BFAD01000008">
    <property type="protein sequence ID" value="GBE85747.1"/>
    <property type="molecule type" value="Genomic_DNA"/>
</dbReference>